<proteinExistence type="predicted"/>
<dbReference type="InterPro" id="IPR036770">
    <property type="entry name" value="Ankyrin_rpt-contain_sf"/>
</dbReference>
<organism evidence="2">
    <name type="scientific">Rhododendron williamsianum</name>
    <dbReference type="NCBI Taxonomy" id="262921"/>
    <lineage>
        <taxon>Eukaryota</taxon>
        <taxon>Viridiplantae</taxon>
        <taxon>Streptophyta</taxon>
        <taxon>Embryophyta</taxon>
        <taxon>Tracheophyta</taxon>
        <taxon>Spermatophyta</taxon>
        <taxon>Magnoliopsida</taxon>
        <taxon>eudicotyledons</taxon>
        <taxon>Gunneridae</taxon>
        <taxon>Pentapetalae</taxon>
        <taxon>asterids</taxon>
        <taxon>Ericales</taxon>
        <taxon>Ericaceae</taxon>
        <taxon>Ericoideae</taxon>
        <taxon>Rhodoreae</taxon>
        <taxon>Rhododendron</taxon>
    </lineage>
</organism>
<feature type="non-terminal residue" evidence="2">
    <location>
        <position position="1"/>
    </location>
</feature>
<accession>A0A6A4K8B0</accession>
<name>A0A6A4K8B0_9ERIC</name>
<sequence length="190" mass="19993">MDPSLYTAAMEGKPEDLKHYTNRFALQFTKNNNTVLHVIATFGHSHCVKEILDACPLLLRRENTHGDTPLHMAAAGGHDDVVEWLIDSAKELNKTASANDAVRGVSGGEGNEPFKTAAANDGISGGGEGNEPNITATTNDGVGGSVVSGGGSEGGVSPAVREMLKARNRDGDTPLHLAARFRHPLPVMQS</sequence>
<dbReference type="PROSITE" id="PS50297">
    <property type="entry name" value="ANK_REP_REGION"/>
    <property type="match status" value="1"/>
</dbReference>
<dbReference type="EMBL" id="QEFC01004600">
    <property type="protein sequence ID" value="KAE9445043.1"/>
    <property type="molecule type" value="Genomic_DNA"/>
</dbReference>
<dbReference type="AlphaFoldDB" id="A0A6A4K8B0"/>
<evidence type="ECO:0000256" key="1">
    <source>
        <dbReference type="PROSITE-ProRule" id="PRU00023"/>
    </source>
</evidence>
<evidence type="ECO:0000313" key="2">
    <source>
        <dbReference type="EMBL" id="KAE9445043.1"/>
    </source>
</evidence>
<keyword evidence="1" id="KW-0040">ANK repeat</keyword>
<dbReference type="SUPFAM" id="SSF48403">
    <property type="entry name" value="Ankyrin repeat"/>
    <property type="match status" value="1"/>
</dbReference>
<dbReference type="PANTHER" id="PTHR24121:SF22">
    <property type="entry name" value="PROTEIN ACCELERATED CELL DEATH 6-LIKE"/>
    <property type="match status" value="1"/>
</dbReference>
<dbReference type="Pfam" id="PF00023">
    <property type="entry name" value="Ank"/>
    <property type="match status" value="1"/>
</dbReference>
<dbReference type="PROSITE" id="PS50088">
    <property type="entry name" value="ANK_REPEAT"/>
    <property type="match status" value="1"/>
</dbReference>
<reference evidence="2" key="1">
    <citation type="journal article" date="2019" name="Genome Biol. Evol.">
        <title>The Rhododendron genome and chromosomal organization provide insight into shared whole-genome duplications across the heath family (Ericaceae).</title>
        <authorList>
            <person name="Soza V.L."/>
            <person name="Lindsley D."/>
            <person name="Waalkes A."/>
            <person name="Ramage E."/>
            <person name="Patwardhan R.P."/>
            <person name="Burton J.N."/>
            <person name="Adey A."/>
            <person name="Kumar A."/>
            <person name="Qiu R."/>
            <person name="Shendure J."/>
            <person name="Hall B."/>
        </authorList>
    </citation>
    <scope>NUCLEOTIDE SEQUENCE</scope>
    <source>
        <strain evidence="2">RSF 1966-606</strain>
    </source>
</reference>
<dbReference type="SMART" id="SM00248">
    <property type="entry name" value="ANK"/>
    <property type="match status" value="2"/>
</dbReference>
<gene>
    <name evidence="2" type="ORF">C3L33_23057</name>
</gene>
<dbReference type="InterPro" id="IPR002110">
    <property type="entry name" value="Ankyrin_rpt"/>
</dbReference>
<dbReference type="OrthoDB" id="1847170at2759"/>
<comment type="caution">
    <text evidence="2">The sequence shown here is derived from an EMBL/GenBank/DDBJ whole genome shotgun (WGS) entry which is preliminary data.</text>
</comment>
<protein>
    <submittedName>
        <fullName evidence="2">Uncharacterized protein</fullName>
    </submittedName>
</protein>
<dbReference type="Pfam" id="PF12796">
    <property type="entry name" value="Ank_2"/>
    <property type="match status" value="1"/>
</dbReference>
<feature type="repeat" description="ANK" evidence="1">
    <location>
        <begin position="65"/>
        <end position="97"/>
    </location>
</feature>
<dbReference type="Gene3D" id="1.25.40.20">
    <property type="entry name" value="Ankyrin repeat-containing domain"/>
    <property type="match status" value="1"/>
</dbReference>
<dbReference type="PANTHER" id="PTHR24121">
    <property type="entry name" value="NO MECHANORECEPTOR POTENTIAL C, ISOFORM D-RELATED"/>
    <property type="match status" value="1"/>
</dbReference>